<dbReference type="PANTHER" id="PTHR43151">
    <property type="entry name" value="FEOA FAMILY PROTEIN"/>
    <property type="match status" value="1"/>
</dbReference>
<dbReference type="InterPro" id="IPR038157">
    <property type="entry name" value="FeoA_core_dom"/>
</dbReference>
<dbReference type="OrthoDB" id="5984at2"/>
<dbReference type="InterPro" id="IPR007167">
    <property type="entry name" value="Fe-transptr_FeoA-like"/>
</dbReference>
<protein>
    <submittedName>
        <fullName evidence="3">FeoA domain</fullName>
    </submittedName>
    <submittedName>
        <fullName evidence="4">FeoA family protein</fullName>
    </submittedName>
</protein>
<dbReference type="AlphaFoldDB" id="A0A098B0K6"/>
<evidence type="ECO:0000259" key="2">
    <source>
        <dbReference type="SMART" id="SM00899"/>
    </source>
</evidence>
<gene>
    <name evidence="4" type="ORF">AT727_10900</name>
    <name evidence="3" type="ORF">DPCES_2512</name>
</gene>
<dbReference type="RefSeq" id="WP_005811001.1">
    <property type="nucleotide sequence ID" value="NZ_CABKQQ010000029.1"/>
</dbReference>
<proteinExistence type="predicted"/>
<dbReference type="GO" id="GO:0046914">
    <property type="term" value="F:transition metal ion binding"/>
    <property type="evidence" value="ECO:0007669"/>
    <property type="project" value="InterPro"/>
</dbReference>
<dbReference type="Pfam" id="PF04023">
    <property type="entry name" value="FeoA"/>
    <property type="match status" value="1"/>
</dbReference>
<dbReference type="SUPFAM" id="SSF50037">
    <property type="entry name" value="C-terminal domain of transcriptional repressors"/>
    <property type="match status" value="1"/>
</dbReference>
<dbReference type="PATRIC" id="fig|49338.4.peg.2698"/>
<evidence type="ECO:0000256" key="1">
    <source>
        <dbReference type="ARBA" id="ARBA00023004"/>
    </source>
</evidence>
<keyword evidence="1" id="KW-0408">Iron</keyword>
<dbReference type="PANTHER" id="PTHR43151:SF1">
    <property type="entry name" value="SSR2333 PROTEIN"/>
    <property type="match status" value="1"/>
</dbReference>
<evidence type="ECO:0000313" key="5">
    <source>
        <dbReference type="Proteomes" id="UP000054623"/>
    </source>
</evidence>
<accession>A0A098B0K6</accession>
<feature type="domain" description="Ferrous iron transporter FeoA-like" evidence="2">
    <location>
        <begin position="25"/>
        <end position="95"/>
    </location>
</feature>
<name>A0A098B0K6_DESHA</name>
<sequence>MTTQTVGLPIGNMNGSALAPVAGSMPLAMVAPGEEVKVVSIKGRDNTKRFLENLGFVEGAVISVVTELAGNVIVAVKDTRVAVNKSMATRILTVKV</sequence>
<dbReference type="InterPro" id="IPR053184">
    <property type="entry name" value="FeoA-like"/>
</dbReference>
<reference evidence="4 5" key="2">
    <citation type="submission" date="2015-12" db="EMBL/GenBank/DDBJ databases">
        <title>Draft Genome Sequence of Desulfitobacterium hafniense Strain DH, a Sulfate-reducing Bacterium Isolated from Paddy Soils.</title>
        <authorList>
            <person name="Bao P."/>
            <person name="Zhang X."/>
            <person name="Li G."/>
        </authorList>
    </citation>
    <scope>NUCLEOTIDE SEQUENCE [LARGE SCALE GENOMIC DNA]</scope>
    <source>
        <strain evidence="4 5">DH</strain>
    </source>
</reference>
<dbReference type="SMART" id="SM00899">
    <property type="entry name" value="FeoA"/>
    <property type="match status" value="1"/>
</dbReference>
<reference evidence="3" key="1">
    <citation type="submission" date="2014-07" db="EMBL/GenBank/DDBJ databases">
        <authorList>
            <person name="Hornung V.Bastian."/>
        </authorList>
    </citation>
    <scope>NUCLEOTIDE SEQUENCE</scope>
    <source>
        <strain evidence="3">PCE-S</strain>
    </source>
</reference>
<dbReference type="Proteomes" id="UP000054623">
    <property type="component" value="Unassembled WGS sequence"/>
</dbReference>
<dbReference type="EMBL" id="LOCK01000061">
    <property type="protein sequence ID" value="KTE89847.1"/>
    <property type="molecule type" value="Genomic_DNA"/>
</dbReference>
<organism evidence="3">
    <name type="scientific">Desulfitobacterium hafniense</name>
    <name type="common">Desulfitobacterium frappieri</name>
    <dbReference type="NCBI Taxonomy" id="49338"/>
    <lineage>
        <taxon>Bacteria</taxon>
        <taxon>Bacillati</taxon>
        <taxon>Bacillota</taxon>
        <taxon>Clostridia</taxon>
        <taxon>Eubacteriales</taxon>
        <taxon>Desulfitobacteriaceae</taxon>
        <taxon>Desulfitobacterium</taxon>
    </lineage>
</organism>
<dbReference type="EMBL" id="LK996017">
    <property type="protein sequence ID" value="CDX02399.1"/>
    <property type="molecule type" value="Genomic_DNA"/>
</dbReference>
<dbReference type="Gene3D" id="2.30.30.90">
    <property type="match status" value="1"/>
</dbReference>
<evidence type="ECO:0000313" key="4">
    <source>
        <dbReference type="EMBL" id="KTE89847.1"/>
    </source>
</evidence>
<dbReference type="InterPro" id="IPR008988">
    <property type="entry name" value="Transcriptional_repressor_C"/>
</dbReference>
<evidence type="ECO:0000313" key="3">
    <source>
        <dbReference type="EMBL" id="CDX02399.1"/>
    </source>
</evidence>